<dbReference type="RefSeq" id="WP_344131789.1">
    <property type="nucleotide sequence ID" value="NZ_BAAALT010000086.1"/>
</dbReference>
<sequence length="72" mass="7671">MTAPAPAGRDAPAEVDVEAVTKAARLRRERCAIPDEENHRPKWALAVEMLDALAAHGLRPPLLAADAGYGDN</sequence>
<dbReference type="Pfam" id="PF13546">
    <property type="entry name" value="DDE_5"/>
    <property type="match status" value="1"/>
</dbReference>
<gene>
    <name evidence="2" type="ORF">GCM10009682_31730</name>
</gene>
<dbReference type="EMBL" id="BAAALT010000086">
    <property type="protein sequence ID" value="GAA1807524.1"/>
    <property type="molecule type" value="Genomic_DNA"/>
</dbReference>
<feature type="domain" description="Transposase IS701-like DDE" evidence="1">
    <location>
        <begin position="12"/>
        <end position="72"/>
    </location>
</feature>
<organism evidence="2 3">
    <name type="scientific">Luedemannella flava</name>
    <dbReference type="NCBI Taxonomy" id="349316"/>
    <lineage>
        <taxon>Bacteria</taxon>
        <taxon>Bacillati</taxon>
        <taxon>Actinomycetota</taxon>
        <taxon>Actinomycetes</taxon>
        <taxon>Micromonosporales</taxon>
        <taxon>Micromonosporaceae</taxon>
        <taxon>Luedemannella</taxon>
    </lineage>
</organism>
<proteinExistence type="predicted"/>
<keyword evidence="3" id="KW-1185">Reference proteome</keyword>
<dbReference type="InterPro" id="IPR038721">
    <property type="entry name" value="IS701-like_DDE_dom"/>
</dbReference>
<protein>
    <recommendedName>
        <fullName evidence="1">Transposase IS701-like DDE domain-containing protein</fullName>
    </recommendedName>
</protein>
<dbReference type="Proteomes" id="UP001500218">
    <property type="component" value="Unassembled WGS sequence"/>
</dbReference>
<evidence type="ECO:0000313" key="2">
    <source>
        <dbReference type="EMBL" id="GAA1807524.1"/>
    </source>
</evidence>
<name>A0ABN2M339_9ACTN</name>
<comment type="caution">
    <text evidence="2">The sequence shown here is derived from an EMBL/GenBank/DDBJ whole genome shotgun (WGS) entry which is preliminary data.</text>
</comment>
<accession>A0ABN2M339</accession>
<evidence type="ECO:0000259" key="1">
    <source>
        <dbReference type="Pfam" id="PF13546"/>
    </source>
</evidence>
<evidence type="ECO:0000313" key="3">
    <source>
        <dbReference type="Proteomes" id="UP001500218"/>
    </source>
</evidence>
<reference evidence="2 3" key="1">
    <citation type="journal article" date="2019" name="Int. J. Syst. Evol. Microbiol.">
        <title>The Global Catalogue of Microorganisms (GCM) 10K type strain sequencing project: providing services to taxonomists for standard genome sequencing and annotation.</title>
        <authorList>
            <consortium name="The Broad Institute Genomics Platform"/>
            <consortium name="The Broad Institute Genome Sequencing Center for Infectious Disease"/>
            <person name="Wu L."/>
            <person name="Ma J."/>
        </authorList>
    </citation>
    <scope>NUCLEOTIDE SEQUENCE [LARGE SCALE GENOMIC DNA]</scope>
    <source>
        <strain evidence="2 3">JCM 13250</strain>
    </source>
</reference>